<dbReference type="Proteomes" id="UP000663067">
    <property type="component" value="Chromosome"/>
</dbReference>
<organism evidence="4 5">
    <name type="scientific">Bifidobacterium imperatoris</name>
    <dbReference type="NCBI Taxonomy" id="2020965"/>
    <lineage>
        <taxon>Bacteria</taxon>
        <taxon>Bacillati</taxon>
        <taxon>Actinomycetota</taxon>
        <taxon>Actinomycetes</taxon>
        <taxon>Bifidobacteriales</taxon>
        <taxon>Bifidobacteriaceae</taxon>
        <taxon>Bifidobacterium</taxon>
    </lineage>
</organism>
<dbReference type="Gene3D" id="1.20.1270.70">
    <property type="entry name" value="Designed single chain three-helix bundle"/>
    <property type="match status" value="1"/>
</dbReference>
<evidence type="ECO:0000256" key="2">
    <source>
        <dbReference type="SAM" id="Phobius"/>
    </source>
</evidence>
<accession>A0ABX7S3F3</accession>
<feature type="domain" description="Pesticidal crystal protein Cry22Aa Ig-like" evidence="3">
    <location>
        <begin position="2"/>
        <end position="31"/>
    </location>
</feature>
<evidence type="ECO:0000259" key="3">
    <source>
        <dbReference type="Pfam" id="PF16403"/>
    </source>
</evidence>
<keyword evidence="2" id="KW-0472">Membrane</keyword>
<feature type="compositionally biased region" description="Basic and acidic residues" evidence="1">
    <location>
        <begin position="108"/>
        <end position="119"/>
    </location>
</feature>
<evidence type="ECO:0000256" key="1">
    <source>
        <dbReference type="SAM" id="MobiDB-lite"/>
    </source>
</evidence>
<keyword evidence="2" id="KW-0812">Transmembrane</keyword>
<dbReference type="Pfam" id="PF07554">
    <property type="entry name" value="FIVAR"/>
    <property type="match status" value="1"/>
</dbReference>
<keyword evidence="5" id="KW-1185">Reference proteome</keyword>
<evidence type="ECO:0000313" key="5">
    <source>
        <dbReference type="Proteomes" id="UP000663067"/>
    </source>
</evidence>
<sequence length="158" mass="17072">MDTKTAGTYELTYTVADKAGNTATVIRKVTVKSAKDGLQQAVDSANKLNKGDYTADSWKQFEQARDNASKVLSDPNSTEPERFAAQQQLDEAMGRLQKKTPSGNNTDNKGELSKGDSKKNQSKNPLTDTGSSVVYILLAVAVLVAAAVVLLVARRHRE</sequence>
<gene>
    <name evidence="4" type="ORF">BLI708_02590</name>
</gene>
<dbReference type="EMBL" id="CP071591">
    <property type="protein sequence ID" value="QSY58757.1"/>
    <property type="molecule type" value="Genomic_DNA"/>
</dbReference>
<keyword evidence="2" id="KW-1133">Transmembrane helix</keyword>
<proteinExistence type="predicted"/>
<protein>
    <submittedName>
        <fullName evidence="4">DUF5011 domain-containing protein</fullName>
    </submittedName>
</protein>
<dbReference type="Gene3D" id="2.60.40.10">
    <property type="entry name" value="Immunoglobulins"/>
    <property type="match status" value="1"/>
</dbReference>
<dbReference type="Pfam" id="PF16403">
    <property type="entry name" value="Bact_surface_Ig-like"/>
    <property type="match status" value="1"/>
</dbReference>
<feature type="region of interest" description="Disordered" evidence="1">
    <location>
        <begin position="66"/>
        <end position="126"/>
    </location>
</feature>
<feature type="transmembrane region" description="Helical" evidence="2">
    <location>
        <begin position="133"/>
        <end position="153"/>
    </location>
</feature>
<dbReference type="InterPro" id="IPR013783">
    <property type="entry name" value="Ig-like_fold"/>
</dbReference>
<dbReference type="InterPro" id="IPR032179">
    <property type="entry name" value="Cry22Aa_Ig-like"/>
</dbReference>
<name>A0ABX7S3F3_9BIFI</name>
<reference evidence="4 5" key="1">
    <citation type="submission" date="2021-03" db="EMBL/GenBank/DDBJ databases">
        <title>Genome sequencing of Bifidobacterium imperatoris JCM 32708.</title>
        <authorList>
            <person name="Kim J."/>
        </authorList>
    </citation>
    <scope>NUCLEOTIDE SEQUENCE [LARGE SCALE GENOMIC DNA]</scope>
    <source>
        <strain evidence="4 5">JCM 32708</strain>
    </source>
</reference>
<evidence type="ECO:0000313" key="4">
    <source>
        <dbReference type="EMBL" id="QSY58757.1"/>
    </source>
</evidence>